<dbReference type="AlphaFoldDB" id="A0A9W8YJ75"/>
<proteinExistence type="predicted"/>
<dbReference type="PANTHER" id="PTHR24148">
    <property type="entry name" value="ANKYRIN REPEAT DOMAIN-CONTAINING PROTEIN 39 HOMOLOG-RELATED"/>
    <property type="match status" value="1"/>
</dbReference>
<dbReference type="InterPro" id="IPR052895">
    <property type="entry name" value="HetReg/Transcr_Mod"/>
</dbReference>
<feature type="domain" description="Heterokaryon incompatibility" evidence="1">
    <location>
        <begin position="22"/>
        <end position="196"/>
    </location>
</feature>
<accession>A0A9W8YJ75</accession>
<name>A0A9W8YJ75_9PEZI</name>
<sequence length="655" mass="74979">MMAAHDDKNFSLRVIRVSEGGYQALSYVWGSEEKPARALVRDTGGTTLGYIPLTANVYQTLQDLRSAQQLTSKIFWIDQICINQTGEEKNKQVALMGDIYKSAESVIFYAGHSKDEELEERGIELLHRLDQHFSPSYQGIYQSNNLYTSYQKASLLPVRAMPLDISENMSKYTAEFEWLAEVGYGEWRQRLWMVQEQLLNKNLVLLRGTRILSWDSVAVMSFLFYLKFIPRFFVFDFWEKPHGSSAVRPSTKWRSPWDVASSVFSVWHPRYGAARGDESRTLLQNIYVYEHLECRDVRDRIYAILAISSDVNRLGITPDYQDDPRSIFHQLSIKLLSLYDNLEPLYVASCWNNLSNLTMPSWAFHQPYSSRLRPHFVPDSPLNLAHPRGQFDKTSRPRFDKNKSMLILKGRIIDKVTLATPRLFLEKSAHLGVCDKTTADDFSRLLNACADILSRLGPTVQNMWKLGRMLIQWPPVATGSRSEYQEVAYHFWCYFQHIHNSIKAYYETNETQESAGNGAARILNFKTWAQLVTTTANLLVEARILDPSLATSNQISQDPEVHEHIIQWPSRMYIHGRSLASTQAGRVCNVMNEVQEGDVITALRGWGRGFFVLRPVPGPEPTFRVVGEAWVSGLMEGQAYDGSDPTDADYDIHLV</sequence>
<comment type="caution">
    <text evidence="2">The sequence shown here is derived from an EMBL/GenBank/DDBJ whole genome shotgun (WGS) entry which is preliminary data.</text>
</comment>
<dbReference type="EMBL" id="JAPEVB010000007">
    <property type="protein sequence ID" value="KAJ4385657.1"/>
    <property type="molecule type" value="Genomic_DNA"/>
</dbReference>
<organism evidence="2 3">
    <name type="scientific">Gnomoniopsis smithogilvyi</name>
    <dbReference type="NCBI Taxonomy" id="1191159"/>
    <lineage>
        <taxon>Eukaryota</taxon>
        <taxon>Fungi</taxon>
        <taxon>Dikarya</taxon>
        <taxon>Ascomycota</taxon>
        <taxon>Pezizomycotina</taxon>
        <taxon>Sordariomycetes</taxon>
        <taxon>Sordariomycetidae</taxon>
        <taxon>Diaporthales</taxon>
        <taxon>Gnomoniaceae</taxon>
        <taxon>Gnomoniopsis</taxon>
    </lineage>
</organism>
<dbReference type="Proteomes" id="UP001140453">
    <property type="component" value="Unassembled WGS sequence"/>
</dbReference>
<dbReference type="InterPro" id="IPR010730">
    <property type="entry name" value="HET"/>
</dbReference>
<reference evidence="2" key="1">
    <citation type="submission" date="2022-10" db="EMBL/GenBank/DDBJ databases">
        <title>Tapping the CABI collections for fungal endophytes: first genome assemblies for Collariella, Neodidymelliopsis, Ascochyta clinopodiicola, Didymella pomorum, Didymosphaeria variabile, Neocosmospora piperis and Neocucurbitaria cava.</title>
        <authorList>
            <person name="Hill R."/>
        </authorList>
    </citation>
    <scope>NUCLEOTIDE SEQUENCE</scope>
    <source>
        <strain evidence="2">IMI 355082</strain>
    </source>
</reference>
<evidence type="ECO:0000313" key="3">
    <source>
        <dbReference type="Proteomes" id="UP001140453"/>
    </source>
</evidence>
<gene>
    <name evidence="2" type="ORF">N0V93_010086</name>
</gene>
<evidence type="ECO:0000259" key="1">
    <source>
        <dbReference type="Pfam" id="PF06985"/>
    </source>
</evidence>
<dbReference type="OrthoDB" id="194358at2759"/>
<evidence type="ECO:0000313" key="2">
    <source>
        <dbReference type="EMBL" id="KAJ4385657.1"/>
    </source>
</evidence>
<protein>
    <recommendedName>
        <fullName evidence="1">Heterokaryon incompatibility domain-containing protein</fullName>
    </recommendedName>
</protein>
<dbReference type="PANTHER" id="PTHR24148:SF64">
    <property type="entry name" value="HETEROKARYON INCOMPATIBILITY DOMAIN-CONTAINING PROTEIN"/>
    <property type="match status" value="1"/>
</dbReference>
<dbReference type="Pfam" id="PF06985">
    <property type="entry name" value="HET"/>
    <property type="match status" value="1"/>
</dbReference>
<keyword evidence="3" id="KW-1185">Reference proteome</keyword>